<comment type="caution">
    <text evidence="1">The sequence shown here is derived from an EMBL/GenBank/DDBJ whole genome shotgun (WGS) entry which is preliminary data.</text>
</comment>
<name>A0A016UM76_9BILA</name>
<organism evidence="1 2">
    <name type="scientific">Ancylostoma ceylanicum</name>
    <dbReference type="NCBI Taxonomy" id="53326"/>
    <lineage>
        <taxon>Eukaryota</taxon>
        <taxon>Metazoa</taxon>
        <taxon>Ecdysozoa</taxon>
        <taxon>Nematoda</taxon>
        <taxon>Chromadorea</taxon>
        <taxon>Rhabditida</taxon>
        <taxon>Rhabditina</taxon>
        <taxon>Rhabditomorpha</taxon>
        <taxon>Strongyloidea</taxon>
        <taxon>Ancylostomatidae</taxon>
        <taxon>Ancylostomatinae</taxon>
        <taxon>Ancylostoma</taxon>
    </lineage>
</organism>
<sequence length="67" mass="7617">MAIDAYHFHDPYLLCRRFILIHVELAKSGDTITVLLTFSAEENPSSPQLLQYVRGTALAYCDRKPCC</sequence>
<gene>
    <name evidence="1" type="primary">Acey_s0036.g3237</name>
    <name evidence="1" type="ORF">Y032_0036g3237</name>
</gene>
<dbReference type="AlphaFoldDB" id="A0A016UM76"/>
<evidence type="ECO:0000313" key="1">
    <source>
        <dbReference type="EMBL" id="EYC15598.1"/>
    </source>
</evidence>
<protein>
    <submittedName>
        <fullName evidence="1">Uncharacterized protein</fullName>
    </submittedName>
</protein>
<keyword evidence="2" id="KW-1185">Reference proteome</keyword>
<reference evidence="2" key="1">
    <citation type="journal article" date="2015" name="Nat. Genet.">
        <title>The genome and transcriptome of the zoonotic hookworm Ancylostoma ceylanicum identify infection-specific gene families.</title>
        <authorList>
            <person name="Schwarz E.M."/>
            <person name="Hu Y."/>
            <person name="Antoshechkin I."/>
            <person name="Miller M.M."/>
            <person name="Sternberg P.W."/>
            <person name="Aroian R.V."/>
        </authorList>
    </citation>
    <scope>NUCLEOTIDE SEQUENCE</scope>
    <source>
        <strain evidence="2">HY135</strain>
    </source>
</reference>
<proteinExistence type="predicted"/>
<evidence type="ECO:0000313" key="2">
    <source>
        <dbReference type="Proteomes" id="UP000024635"/>
    </source>
</evidence>
<accession>A0A016UM76</accession>
<dbReference type="Proteomes" id="UP000024635">
    <property type="component" value="Unassembled WGS sequence"/>
</dbReference>
<dbReference type="EMBL" id="JARK01001372">
    <property type="protein sequence ID" value="EYC15598.1"/>
    <property type="molecule type" value="Genomic_DNA"/>
</dbReference>